<reference evidence="4" key="1">
    <citation type="journal article" date="2019" name="Int. J. Syst. Evol. Microbiol.">
        <title>The Global Catalogue of Microorganisms (GCM) 10K type strain sequencing project: providing services to taxonomists for standard genome sequencing and annotation.</title>
        <authorList>
            <consortium name="The Broad Institute Genomics Platform"/>
            <consortium name="The Broad Institute Genome Sequencing Center for Infectious Disease"/>
            <person name="Wu L."/>
            <person name="Ma J."/>
        </authorList>
    </citation>
    <scope>NUCLEOTIDE SEQUENCE [LARGE SCALE GENOMIC DNA]</scope>
    <source>
        <strain evidence="4">CECT 7798</strain>
    </source>
</reference>
<feature type="region of interest" description="Disordered" evidence="1">
    <location>
        <begin position="21"/>
        <end position="82"/>
    </location>
</feature>
<evidence type="ECO:0000256" key="2">
    <source>
        <dbReference type="SAM" id="SignalP"/>
    </source>
</evidence>
<evidence type="ECO:0008006" key="5">
    <source>
        <dbReference type="Google" id="ProtNLM"/>
    </source>
</evidence>
<evidence type="ECO:0000256" key="1">
    <source>
        <dbReference type="SAM" id="MobiDB-lite"/>
    </source>
</evidence>
<proteinExistence type="predicted"/>
<evidence type="ECO:0000313" key="3">
    <source>
        <dbReference type="EMBL" id="MFC3757503.1"/>
    </source>
</evidence>
<accession>A0ABV7XYU8</accession>
<protein>
    <recommendedName>
        <fullName evidence="5">Cytochrome C551</fullName>
    </recommendedName>
</protein>
<dbReference type="PROSITE" id="PS51257">
    <property type="entry name" value="PROKAR_LIPOPROTEIN"/>
    <property type="match status" value="1"/>
</dbReference>
<keyword evidence="2" id="KW-0732">Signal</keyword>
<dbReference type="Proteomes" id="UP001595735">
    <property type="component" value="Unassembled WGS sequence"/>
</dbReference>
<comment type="caution">
    <text evidence="3">The sequence shown here is derived from an EMBL/GenBank/DDBJ whole genome shotgun (WGS) entry which is preliminary data.</text>
</comment>
<feature type="signal peptide" evidence="2">
    <location>
        <begin position="1"/>
        <end position="21"/>
    </location>
</feature>
<feature type="compositionally biased region" description="Basic and acidic residues" evidence="1">
    <location>
        <begin position="22"/>
        <end position="35"/>
    </location>
</feature>
<organism evidence="3 4">
    <name type="scientific">Chryseobacterium tructae</name>
    <dbReference type="NCBI Taxonomy" id="1037380"/>
    <lineage>
        <taxon>Bacteria</taxon>
        <taxon>Pseudomonadati</taxon>
        <taxon>Bacteroidota</taxon>
        <taxon>Flavobacteriia</taxon>
        <taxon>Flavobacteriales</taxon>
        <taxon>Weeksellaceae</taxon>
        <taxon>Chryseobacterium group</taxon>
        <taxon>Chryseobacterium</taxon>
    </lineage>
</organism>
<sequence>MKKLVILAASTALLFTLSSCSSERDENVTPKDTAMKIDANLSRQELKIDSTKIESSTSKPTPPIQGDNPDETIDPTKPDRPR</sequence>
<evidence type="ECO:0000313" key="4">
    <source>
        <dbReference type="Proteomes" id="UP001595735"/>
    </source>
</evidence>
<dbReference type="EMBL" id="JBHRYO010000002">
    <property type="protein sequence ID" value="MFC3757503.1"/>
    <property type="molecule type" value="Genomic_DNA"/>
</dbReference>
<gene>
    <name evidence="3" type="ORF">ACFONJ_16110</name>
</gene>
<dbReference type="RefSeq" id="WP_290298691.1">
    <property type="nucleotide sequence ID" value="NZ_JAUFQR010000001.1"/>
</dbReference>
<keyword evidence="4" id="KW-1185">Reference proteome</keyword>
<name>A0ABV7XYU8_9FLAO</name>
<feature type="chain" id="PRO_5047224545" description="Cytochrome C551" evidence="2">
    <location>
        <begin position="22"/>
        <end position="82"/>
    </location>
</feature>